<evidence type="ECO:0000256" key="5">
    <source>
        <dbReference type="RuleBase" id="RU003719"/>
    </source>
</evidence>
<dbReference type="GO" id="GO:0006564">
    <property type="term" value="P:L-serine biosynthetic process"/>
    <property type="evidence" value="ECO:0007669"/>
    <property type="project" value="UniProtKB-ARBA"/>
</dbReference>
<evidence type="ECO:0000256" key="4">
    <source>
        <dbReference type="ARBA" id="ARBA00023027"/>
    </source>
</evidence>
<feature type="domain" description="D-isomer specific 2-hydroxyacid dehydrogenase NAD-binding" evidence="7">
    <location>
        <begin position="112"/>
        <end position="284"/>
    </location>
</feature>
<evidence type="ECO:0000259" key="7">
    <source>
        <dbReference type="Pfam" id="PF02826"/>
    </source>
</evidence>
<gene>
    <name evidence="9" type="ORF">CES86_3555</name>
    <name evidence="8" type="ORF">F9L03_15410</name>
</gene>
<dbReference type="InterPro" id="IPR006139">
    <property type="entry name" value="D-isomer_2_OHA_DH_cat_dom"/>
</dbReference>
<dbReference type="GO" id="GO:0047545">
    <property type="term" value="F:(S)-2-hydroxyglutarate dehydrogenase activity"/>
    <property type="evidence" value="ECO:0007669"/>
    <property type="project" value="UniProtKB-ARBA"/>
</dbReference>
<dbReference type="RefSeq" id="WP_094515081.1">
    <property type="nucleotide sequence ID" value="NZ_JBHEEP010000012.1"/>
</dbReference>
<dbReference type="Pfam" id="PF00389">
    <property type="entry name" value="2-Hacid_dh"/>
    <property type="match status" value="1"/>
</dbReference>
<organism evidence="9 10">
    <name type="scientific">Brucella lupini</name>
    <dbReference type="NCBI Taxonomy" id="255457"/>
    <lineage>
        <taxon>Bacteria</taxon>
        <taxon>Pseudomonadati</taxon>
        <taxon>Pseudomonadota</taxon>
        <taxon>Alphaproteobacteria</taxon>
        <taxon>Hyphomicrobiales</taxon>
        <taxon>Brucellaceae</taxon>
        <taxon>Brucella/Ochrobactrum group</taxon>
        <taxon>Brucella</taxon>
    </lineage>
</organism>
<evidence type="ECO:0000256" key="2">
    <source>
        <dbReference type="ARBA" id="ARBA00022605"/>
    </source>
</evidence>
<dbReference type="EMBL" id="WBWF01000011">
    <property type="protein sequence ID" value="KAB2702875.1"/>
    <property type="molecule type" value="Genomic_DNA"/>
</dbReference>
<dbReference type="EMBL" id="NNRN01000054">
    <property type="protein sequence ID" value="OYR26626.1"/>
    <property type="molecule type" value="Genomic_DNA"/>
</dbReference>
<dbReference type="CDD" id="cd12172">
    <property type="entry name" value="PGDH_like_2"/>
    <property type="match status" value="1"/>
</dbReference>
<evidence type="ECO:0000313" key="8">
    <source>
        <dbReference type="EMBL" id="KAB2702875.1"/>
    </source>
</evidence>
<comment type="caution">
    <text evidence="9">The sequence shown here is derived from an EMBL/GenBank/DDBJ whole genome shotgun (WGS) entry which is preliminary data.</text>
</comment>
<dbReference type="InterPro" id="IPR029752">
    <property type="entry name" value="D-isomer_DH_CS1"/>
</dbReference>
<dbReference type="PROSITE" id="PS00065">
    <property type="entry name" value="D_2_HYDROXYACID_DH_1"/>
    <property type="match status" value="1"/>
</dbReference>
<reference evidence="9 10" key="1">
    <citation type="submission" date="2017-07" db="EMBL/GenBank/DDBJ databases">
        <title>Draft genome of Ochrobactrum lupini type strain LUP21.</title>
        <authorList>
            <person name="Krzyzanowska D.M."/>
            <person name="Jafra S."/>
        </authorList>
    </citation>
    <scope>NUCLEOTIDE SEQUENCE [LARGE SCALE GENOMIC DNA]</scope>
    <source>
        <strain evidence="9 10">LUP21</strain>
    </source>
</reference>
<dbReference type="Proteomes" id="UP000435957">
    <property type="component" value="Unassembled WGS sequence"/>
</dbReference>
<evidence type="ECO:0000313" key="11">
    <source>
        <dbReference type="Proteomes" id="UP000435957"/>
    </source>
</evidence>
<dbReference type="SUPFAM" id="SSF52283">
    <property type="entry name" value="Formate/glycerate dehydrogenase catalytic domain-like"/>
    <property type="match status" value="1"/>
</dbReference>
<dbReference type="PANTHER" id="PTHR42789">
    <property type="entry name" value="D-ISOMER SPECIFIC 2-HYDROXYACID DEHYDROGENASE FAMILY PROTEIN (AFU_ORTHOLOGUE AFUA_6G10090)"/>
    <property type="match status" value="1"/>
</dbReference>
<name>A0A256GIC1_9HYPH</name>
<dbReference type="Proteomes" id="UP000216363">
    <property type="component" value="Unassembled WGS sequence"/>
</dbReference>
<evidence type="ECO:0000256" key="1">
    <source>
        <dbReference type="ARBA" id="ARBA00005854"/>
    </source>
</evidence>
<evidence type="ECO:0000313" key="9">
    <source>
        <dbReference type="EMBL" id="OYR26626.1"/>
    </source>
</evidence>
<comment type="similarity">
    <text evidence="1 5">Belongs to the D-isomer specific 2-hydroxyacid dehydrogenase family.</text>
</comment>
<sequence>MPRILITPRSMTSSPPPELRRLEEAGYDLVYALAGQTPAPNDLKELLPGCVGWLAGVEAVPGDVIEYASELRVISRNGVGTDNLPMAACEKRGIVVKKAEGANSIGVAELAVTLMLTLMRRIPQIDQSVKSGGWLRERGAEMSGRTVGIVGMGAIGSHVARIVSAMGVKVIGFDPFPRDPGLHPALFRFTTLDELLSASDLITLHAPGRSDGAALLGEAEFARMRQGAMIINTARATLVDETALRKALDSGQIGGYGADVFPTEPPSNLDLAGHPRVIATSHIGALTEESVSRATSIAVDNLLAVLLAQGSAK</sequence>
<keyword evidence="11" id="KW-1185">Reference proteome</keyword>
<dbReference type="InterPro" id="IPR036291">
    <property type="entry name" value="NAD(P)-bd_dom_sf"/>
</dbReference>
<dbReference type="GO" id="GO:0004617">
    <property type="term" value="F:phosphoglycerate dehydrogenase activity"/>
    <property type="evidence" value="ECO:0007669"/>
    <property type="project" value="UniProtKB-ARBA"/>
</dbReference>
<keyword evidence="2" id="KW-0028">Amino-acid biosynthesis</keyword>
<reference evidence="8 11" key="2">
    <citation type="submission" date="2019-09" db="EMBL/GenBank/DDBJ databases">
        <title>Taxonomic organization of the family Brucellaceae based on a phylogenomic approach.</title>
        <authorList>
            <person name="Leclercq S."/>
            <person name="Cloeckaert A."/>
            <person name="Zygmunt M.S."/>
        </authorList>
    </citation>
    <scope>NUCLEOTIDE SEQUENCE [LARGE SCALE GENOMIC DNA]</scope>
    <source>
        <strain evidence="8 11">LUP23</strain>
    </source>
</reference>
<dbReference type="GO" id="GO:0051287">
    <property type="term" value="F:NAD binding"/>
    <property type="evidence" value="ECO:0007669"/>
    <property type="project" value="InterPro"/>
</dbReference>
<dbReference type="AlphaFoldDB" id="A0A256GIC1"/>
<evidence type="ECO:0000256" key="3">
    <source>
        <dbReference type="ARBA" id="ARBA00023002"/>
    </source>
</evidence>
<proteinExistence type="inferred from homology"/>
<dbReference type="Gene3D" id="3.40.50.720">
    <property type="entry name" value="NAD(P)-binding Rossmann-like Domain"/>
    <property type="match status" value="2"/>
</dbReference>
<protein>
    <submittedName>
        <fullName evidence="9">D-isomer specific 2-hydroxyacid dehydrogenase, NAD binding domain protein</fullName>
    </submittedName>
    <submittedName>
        <fullName evidence="8">Phosphoglycerate dehydrogenase</fullName>
    </submittedName>
</protein>
<accession>A0A256GIC1</accession>
<dbReference type="InterPro" id="IPR050857">
    <property type="entry name" value="D-2-hydroxyacid_DH"/>
</dbReference>
<dbReference type="InterPro" id="IPR006140">
    <property type="entry name" value="D-isomer_DH_NAD-bd"/>
</dbReference>
<keyword evidence="3 5" id="KW-0560">Oxidoreductase</keyword>
<evidence type="ECO:0000259" key="6">
    <source>
        <dbReference type="Pfam" id="PF00389"/>
    </source>
</evidence>
<dbReference type="SUPFAM" id="SSF51735">
    <property type="entry name" value="NAD(P)-binding Rossmann-fold domains"/>
    <property type="match status" value="1"/>
</dbReference>
<evidence type="ECO:0000313" key="10">
    <source>
        <dbReference type="Proteomes" id="UP000216363"/>
    </source>
</evidence>
<dbReference type="PANTHER" id="PTHR42789:SF1">
    <property type="entry name" value="D-ISOMER SPECIFIC 2-HYDROXYACID DEHYDROGENASE FAMILY PROTEIN (AFU_ORTHOLOGUE AFUA_6G10090)"/>
    <property type="match status" value="1"/>
</dbReference>
<dbReference type="Pfam" id="PF02826">
    <property type="entry name" value="2-Hacid_dh_C"/>
    <property type="match status" value="1"/>
</dbReference>
<dbReference type="FunFam" id="3.40.50.720:FF:000041">
    <property type="entry name" value="D-3-phosphoglycerate dehydrogenase"/>
    <property type="match status" value="1"/>
</dbReference>
<feature type="domain" description="D-isomer specific 2-hydroxyacid dehydrogenase catalytic" evidence="6">
    <location>
        <begin position="15"/>
        <end position="306"/>
    </location>
</feature>
<keyword evidence="4" id="KW-0520">NAD</keyword>